<dbReference type="AlphaFoldDB" id="A0A8T0PNW6"/>
<evidence type="ECO:0000313" key="1">
    <source>
        <dbReference type="EMBL" id="KAG2562279.1"/>
    </source>
</evidence>
<dbReference type="InterPro" id="IPR012340">
    <property type="entry name" value="NA-bd_OB-fold"/>
</dbReference>
<comment type="caution">
    <text evidence="1">The sequence shown here is derived from an EMBL/GenBank/DDBJ whole genome shotgun (WGS) entry which is preliminary data.</text>
</comment>
<protein>
    <submittedName>
        <fullName evidence="1">Uncharacterized protein</fullName>
    </submittedName>
</protein>
<gene>
    <name evidence="1" type="ORF">PVAP13_8KG207405</name>
</gene>
<dbReference type="SUPFAM" id="SSF50249">
    <property type="entry name" value="Nucleic acid-binding proteins"/>
    <property type="match status" value="1"/>
</dbReference>
<proteinExistence type="predicted"/>
<dbReference type="PANTHER" id="PTHR48299:SF2">
    <property type="entry name" value="ATP-DEPENDENT DNA HELICASE"/>
    <property type="match status" value="1"/>
</dbReference>
<dbReference type="Gene3D" id="2.40.50.140">
    <property type="entry name" value="Nucleic acid-binding proteins"/>
    <property type="match status" value="2"/>
</dbReference>
<accession>A0A8T0PNW6</accession>
<evidence type="ECO:0000313" key="2">
    <source>
        <dbReference type="Proteomes" id="UP000823388"/>
    </source>
</evidence>
<dbReference type="PANTHER" id="PTHR48299">
    <property type="entry name" value="ACT DOMAIN-CONTAINING PROTEIN ACR9"/>
    <property type="match status" value="1"/>
</dbReference>
<reference evidence="1" key="1">
    <citation type="submission" date="2020-05" db="EMBL/GenBank/DDBJ databases">
        <title>WGS assembly of Panicum virgatum.</title>
        <authorList>
            <person name="Lovell J.T."/>
            <person name="Jenkins J."/>
            <person name="Shu S."/>
            <person name="Juenger T.E."/>
            <person name="Schmutz J."/>
        </authorList>
    </citation>
    <scope>NUCLEOTIDE SEQUENCE</scope>
    <source>
        <strain evidence="1">AP13</strain>
    </source>
</reference>
<dbReference type="Proteomes" id="UP000823388">
    <property type="component" value="Chromosome 8K"/>
</dbReference>
<dbReference type="OrthoDB" id="686632at2759"/>
<dbReference type="EMBL" id="CM029051">
    <property type="protein sequence ID" value="KAG2562279.1"/>
    <property type="molecule type" value="Genomic_DNA"/>
</dbReference>
<name>A0A8T0PNW6_PANVG</name>
<sequence length="311" mass="36687">MFKVSSIQYTKIGETPASPHFIFSLMAPLRLGGSKRTYAEYAEPNPATDCLKLFDDVDDSRGLPQTWTIIVRIDVKFPMEPRYHDKQHFILVDTTGSKIEAISYGNNVHRFDTLLQQGCKYILKDVVFGPNWGGLEFRNIGHRFEVTLTRKTRVEPYTLPLQFPPCPKHLMPFHEVIRQPNKTFVDVMGIVVHMEPLEHVGNRLYREVVLMDARWHLIIVGIWSDLFCRNFQRWYKARDEKEIIIATMLRRNSTHRCLESSDHTSLDFNPRHHTWHQLATVRRIMMERQNLRFINRYLEARWAYLATVLPH</sequence>
<keyword evidence="2" id="KW-1185">Reference proteome</keyword>
<organism evidence="1 2">
    <name type="scientific">Panicum virgatum</name>
    <name type="common">Blackwell switchgrass</name>
    <dbReference type="NCBI Taxonomy" id="38727"/>
    <lineage>
        <taxon>Eukaryota</taxon>
        <taxon>Viridiplantae</taxon>
        <taxon>Streptophyta</taxon>
        <taxon>Embryophyta</taxon>
        <taxon>Tracheophyta</taxon>
        <taxon>Spermatophyta</taxon>
        <taxon>Magnoliopsida</taxon>
        <taxon>Liliopsida</taxon>
        <taxon>Poales</taxon>
        <taxon>Poaceae</taxon>
        <taxon>PACMAD clade</taxon>
        <taxon>Panicoideae</taxon>
        <taxon>Panicodae</taxon>
        <taxon>Paniceae</taxon>
        <taxon>Panicinae</taxon>
        <taxon>Panicum</taxon>
        <taxon>Panicum sect. Hiantes</taxon>
    </lineage>
</organism>